<organism evidence="7 8">
    <name type="scientific">Iocasia fonsfrigidae</name>
    <dbReference type="NCBI Taxonomy" id="2682810"/>
    <lineage>
        <taxon>Bacteria</taxon>
        <taxon>Bacillati</taxon>
        <taxon>Bacillota</taxon>
        <taxon>Clostridia</taxon>
        <taxon>Halanaerobiales</taxon>
        <taxon>Halanaerobiaceae</taxon>
        <taxon>Iocasia</taxon>
    </lineage>
</organism>
<dbReference type="GO" id="GO:0032259">
    <property type="term" value="P:methylation"/>
    <property type="evidence" value="ECO:0007669"/>
    <property type="project" value="UniProtKB-KW"/>
</dbReference>
<sequence length="247" mass="26897">MGSGNQLFVVGIGPGSLAGMSRQAYQILQQVDIIIGYKTYIKLIEELISGNQEVYLSGMRQEKERAVKAIQMAEQGKKVAVISSGDPGVYGMAGLILELIDKGNYKVDVEIIAGITAANAAAALLGAPLMHDYAVISLSDILTPWEVIKKRLTGAAAADFITVLYNPRSSRRVEQIKAAQKIFLNQRVADTPVGIVRQIGRSEEEKRITNLANMPVEEIDMLTTVIIGNSQTYLSADKMITPRGYRL</sequence>
<dbReference type="GO" id="GO:0009236">
    <property type="term" value="P:cobalamin biosynthetic process"/>
    <property type="evidence" value="ECO:0007669"/>
    <property type="project" value="UniProtKB-UniPathway"/>
</dbReference>
<dbReference type="Gene3D" id="3.30.950.10">
    <property type="entry name" value="Methyltransferase, Cobalt-precorrin-4 Transmethylase, Domain 2"/>
    <property type="match status" value="1"/>
</dbReference>
<name>A0A8A7KL30_9FIRM</name>
<dbReference type="EC" id="2.1.1.131" evidence="7"/>
<evidence type="ECO:0000256" key="3">
    <source>
        <dbReference type="ARBA" id="ARBA00022603"/>
    </source>
</evidence>
<feature type="domain" description="Tetrapyrrole methylase" evidence="6">
    <location>
        <begin position="7"/>
        <end position="213"/>
    </location>
</feature>
<dbReference type="InterPro" id="IPR035996">
    <property type="entry name" value="4pyrrol_Methylase_sf"/>
</dbReference>
<evidence type="ECO:0000313" key="7">
    <source>
        <dbReference type="EMBL" id="QTL98794.1"/>
    </source>
</evidence>
<dbReference type="SUPFAM" id="SSF53790">
    <property type="entry name" value="Tetrapyrrole methylase"/>
    <property type="match status" value="1"/>
</dbReference>
<dbReference type="InterPro" id="IPR014776">
    <property type="entry name" value="4pyrrole_Mease_sub2"/>
</dbReference>
<evidence type="ECO:0000313" key="8">
    <source>
        <dbReference type="Proteomes" id="UP000665020"/>
    </source>
</evidence>
<dbReference type="PANTHER" id="PTHR47036">
    <property type="entry name" value="COBALT-FACTOR III C(17)-METHYLTRANSFERASE-RELATED"/>
    <property type="match status" value="1"/>
</dbReference>
<dbReference type="GO" id="GO:0030789">
    <property type="term" value="F:precorrin-3B C17-methyltransferase activity"/>
    <property type="evidence" value="ECO:0007669"/>
    <property type="project" value="UniProtKB-EC"/>
</dbReference>
<gene>
    <name evidence="7" type="primary">cobJ</name>
    <name evidence="7" type="ORF">GM661_12880</name>
</gene>
<dbReference type="InterPro" id="IPR000878">
    <property type="entry name" value="4pyrrol_Mease"/>
</dbReference>
<dbReference type="UniPathway" id="UPA00148"/>
<keyword evidence="8" id="KW-1185">Reference proteome</keyword>
<dbReference type="Gene3D" id="3.40.1010.10">
    <property type="entry name" value="Cobalt-precorrin-4 Transmethylase, Domain 1"/>
    <property type="match status" value="1"/>
</dbReference>
<dbReference type="InterPro" id="IPR014777">
    <property type="entry name" value="4pyrrole_Mease_sub1"/>
</dbReference>
<evidence type="ECO:0000256" key="1">
    <source>
        <dbReference type="ARBA" id="ARBA00004953"/>
    </source>
</evidence>
<dbReference type="Proteomes" id="UP000665020">
    <property type="component" value="Chromosome"/>
</dbReference>
<dbReference type="RefSeq" id="WP_230867189.1">
    <property type="nucleotide sequence ID" value="NZ_CP046640.1"/>
</dbReference>
<dbReference type="Pfam" id="PF00590">
    <property type="entry name" value="TP_methylase"/>
    <property type="match status" value="1"/>
</dbReference>
<evidence type="ECO:0000256" key="4">
    <source>
        <dbReference type="ARBA" id="ARBA00022679"/>
    </source>
</evidence>
<dbReference type="KEGG" id="ifn:GM661_12880"/>
<dbReference type="InterPro" id="IPR051810">
    <property type="entry name" value="Precorrin_MeTrfase"/>
</dbReference>
<protein>
    <submittedName>
        <fullName evidence="7">Precorrin-3B C(17)-methyltransferase</fullName>
        <ecNumber evidence="7">2.1.1.131</ecNumber>
    </submittedName>
</protein>
<evidence type="ECO:0000259" key="6">
    <source>
        <dbReference type="Pfam" id="PF00590"/>
    </source>
</evidence>
<proteinExistence type="predicted"/>
<dbReference type="AlphaFoldDB" id="A0A8A7KL30"/>
<dbReference type="InterPro" id="IPR006363">
    <property type="entry name" value="Cbl_synth_CobJ/CibH_dom"/>
</dbReference>
<evidence type="ECO:0000256" key="2">
    <source>
        <dbReference type="ARBA" id="ARBA00022573"/>
    </source>
</evidence>
<evidence type="ECO:0000256" key="5">
    <source>
        <dbReference type="ARBA" id="ARBA00022691"/>
    </source>
</evidence>
<accession>A0A8A7KL30</accession>
<reference evidence="7" key="1">
    <citation type="submission" date="2019-12" db="EMBL/GenBank/DDBJ databases">
        <authorList>
            <person name="zhang j."/>
            <person name="sun C.M."/>
        </authorList>
    </citation>
    <scope>NUCLEOTIDE SEQUENCE</scope>
    <source>
        <strain evidence="7">NS-1</strain>
    </source>
</reference>
<dbReference type="EMBL" id="CP046640">
    <property type="protein sequence ID" value="QTL98794.1"/>
    <property type="molecule type" value="Genomic_DNA"/>
</dbReference>
<keyword evidence="3 7" id="KW-0489">Methyltransferase</keyword>
<comment type="pathway">
    <text evidence="1">Cofactor biosynthesis; adenosylcobalamin biosynthesis.</text>
</comment>
<dbReference type="NCBIfam" id="TIGR01466">
    <property type="entry name" value="cobJ_cbiH"/>
    <property type="match status" value="1"/>
</dbReference>
<keyword evidence="2" id="KW-0169">Cobalamin biosynthesis</keyword>
<dbReference type="CDD" id="cd11646">
    <property type="entry name" value="Precorrin_3B_C17_MT"/>
    <property type="match status" value="1"/>
</dbReference>
<keyword evidence="4 7" id="KW-0808">Transferase</keyword>
<keyword evidence="5" id="KW-0949">S-adenosyl-L-methionine</keyword>
<dbReference type="PANTHER" id="PTHR47036:SF1">
    <property type="entry name" value="COBALT-FACTOR III C(17)-METHYLTRANSFERASE-RELATED"/>
    <property type="match status" value="1"/>
</dbReference>